<dbReference type="SUPFAM" id="SSF50447">
    <property type="entry name" value="Translation proteins"/>
    <property type="match status" value="1"/>
</dbReference>
<dbReference type="InterPro" id="IPR050055">
    <property type="entry name" value="EF-Tu_GTPase"/>
</dbReference>
<keyword evidence="4" id="KW-0547">Nucleotide-binding</keyword>
<dbReference type="PROSITE" id="PS00301">
    <property type="entry name" value="G_TR_1"/>
    <property type="match status" value="1"/>
</dbReference>
<dbReference type="NCBIfam" id="TIGR00231">
    <property type="entry name" value="small_GTP"/>
    <property type="match status" value="1"/>
</dbReference>
<dbReference type="Pfam" id="PF09107">
    <property type="entry name" value="WHD_3rd_SelB"/>
    <property type="match status" value="1"/>
</dbReference>
<dbReference type="InterPro" id="IPR057335">
    <property type="entry name" value="Beta-barrel_SelB"/>
</dbReference>
<proteinExistence type="predicted"/>
<dbReference type="InterPro" id="IPR004161">
    <property type="entry name" value="EFTu-like_2"/>
</dbReference>
<dbReference type="Pfam" id="PF03144">
    <property type="entry name" value="GTP_EFTU_D2"/>
    <property type="match status" value="1"/>
</dbReference>
<dbReference type="SUPFAM" id="SSF46785">
    <property type="entry name" value="Winged helix' DNA-binding domain"/>
    <property type="match status" value="2"/>
</dbReference>
<dbReference type="PROSITE" id="PS51722">
    <property type="entry name" value="G_TR_2"/>
    <property type="match status" value="1"/>
</dbReference>
<dbReference type="Gene3D" id="3.40.50.300">
    <property type="entry name" value="P-loop containing nucleotide triphosphate hydrolases"/>
    <property type="match status" value="1"/>
</dbReference>
<comment type="function">
    <text evidence="7">Translation factor necessary for the incorporation of selenocysteine into proteins. It probably replaces EF-Tu for the insertion of selenocysteine directed by the UGA codon. SelB binds GTP and GDP.</text>
</comment>
<dbReference type="PANTHER" id="PTHR43721:SF22">
    <property type="entry name" value="ELONGATION FACTOR TU, MITOCHONDRIAL"/>
    <property type="match status" value="1"/>
</dbReference>
<dbReference type="InterPro" id="IPR009001">
    <property type="entry name" value="Transl_elong_EF1A/Init_IF2_C"/>
</dbReference>
<dbReference type="InterPro" id="IPR015190">
    <property type="entry name" value="Elong_fac_SelB-wing-hlx_typ-2"/>
</dbReference>
<dbReference type="InterPro" id="IPR015191">
    <property type="entry name" value="SelB_WHD4"/>
</dbReference>
<dbReference type="SUPFAM" id="SSF52540">
    <property type="entry name" value="P-loop containing nucleoside triphosphate hydrolases"/>
    <property type="match status" value="1"/>
</dbReference>
<protein>
    <recommendedName>
        <fullName evidence="2">Selenocysteine-specific elongation factor</fullName>
    </recommendedName>
    <alternativeName>
        <fullName evidence="8">SelB translation factor</fullName>
    </alternativeName>
</protein>
<organism evidence="10 11">
    <name type="scientific">[Clostridium] celerecrescens 18A</name>
    <dbReference type="NCBI Taxonomy" id="1286362"/>
    <lineage>
        <taxon>Bacteria</taxon>
        <taxon>Bacillati</taxon>
        <taxon>Bacillota</taxon>
        <taxon>Clostridia</taxon>
        <taxon>Lachnospirales</taxon>
        <taxon>Lachnospiraceae</taxon>
        <taxon>Lacrimispora</taxon>
    </lineage>
</organism>
<dbReference type="PANTHER" id="PTHR43721">
    <property type="entry name" value="ELONGATION FACTOR TU-RELATED"/>
    <property type="match status" value="1"/>
</dbReference>
<accession>A0A2M8ZAD3</accession>
<dbReference type="CDD" id="cd03696">
    <property type="entry name" value="SelB_II"/>
    <property type="match status" value="1"/>
</dbReference>
<dbReference type="OrthoDB" id="9804504at2"/>
<keyword evidence="3" id="KW-0963">Cytoplasm</keyword>
<comment type="caution">
    <text evidence="10">The sequence shown here is derived from an EMBL/GenBank/DDBJ whole genome shotgun (WGS) entry which is preliminary data.</text>
</comment>
<evidence type="ECO:0000256" key="5">
    <source>
        <dbReference type="ARBA" id="ARBA00022917"/>
    </source>
</evidence>
<sequence>MDSIIVGTAGHIDHGKTALVKALTGHDTDTLAEEKKRGISINLGFTGFILPNGRTLGIVDVPGHERFIKNMLAGATGIDAALIIIAANEGIMPQTREHMDILSYLGIQKYLIVLTKIDLVDEEFKELVIEDIQSFIKGTFLEGTKIVEVDSVSRKGFNDLIRELEILTSNIRERSFTKKPRMNIDRVFSVKGYGTVVTGTLMEGVLKTEDELVVYPQGIAVRVRNLQVHEHNVESAYAGQRTAINLSNVAVDEVKRGNTVATKDSVFVTDRIDVRFSIVRTTKLEMGRFYKLKLYVGAAEEVARFVPISHKKVKAGDEGYGQILLDHEIAVLKGDRFVLRTISPVTTIGGGIIIDPKAAKYKNNPEERLRSLQMKDSASSKEIIEEYIKNNPFSTFDQIAAFLNKDIKEEELKELETDEAILFIEKQYIHAEYLMHYRYMVEDILSDYHKKNRLRKGIPKAELLEKLDLSHKKQCETMLKYLAGKNFVRLDQNLVSRFDFKPALTEEQKKEKAELAERILESGYTFLTAVELTENVREKQQVLEFMLQDGFMVLPGQYILAEDQYKKAKEAAERLFRENGVLKLPDFRDSIGTSRKFALMLLERFDQEKFTRRQGDDRILNTKK</sequence>
<evidence type="ECO:0000256" key="7">
    <source>
        <dbReference type="ARBA" id="ARBA00025526"/>
    </source>
</evidence>
<dbReference type="GO" id="GO:0003746">
    <property type="term" value="F:translation elongation factor activity"/>
    <property type="evidence" value="ECO:0007669"/>
    <property type="project" value="UniProtKB-KW"/>
</dbReference>
<dbReference type="InterPro" id="IPR036390">
    <property type="entry name" value="WH_DNA-bd_sf"/>
</dbReference>
<dbReference type="EMBL" id="PGET01000001">
    <property type="protein sequence ID" value="PJJ30399.1"/>
    <property type="molecule type" value="Genomic_DNA"/>
</dbReference>
<dbReference type="Gene3D" id="1.10.10.10">
    <property type="entry name" value="Winged helix-like DNA-binding domain superfamily/Winged helix DNA-binding domain"/>
    <property type="match status" value="1"/>
</dbReference>
<dbReference type="NCBIfam" id="TIGR00475">
    <property type="entry name" value="selB"/>
    <property type="match status" value="1"/>
</dbReference>
<keyword evidence="5" id="KW-0648">Protein biosynthesis</keyword>
<keyword evidence="10" id="KW-0251">Elongation factor</keyword>
<dbReference type="GO" id="GO:0005829">
    <property type="term" value="C:cytosol"/>
    <property type="evidence" value="ECO:0007669"/>
    <property type="project" value="TreeGrafter"/>
</dbReference>
<dbReference type="Proteomes" id="UP000231092">
    <property type="component" value="Unassembled WGS sequence"/>
</dbReference>
<dbReference type="Pfam" id="PF00009">
    <property type="entry name" value="GTP_EFTU"/>
    <property type="match status" value="1"/>
</dbReference>
<dbReference type="Gene3D" id="1.10.10.2770">
    <property type="match status" value="1"/>
</dbReference>
<evidence type="ECO:0000256" key="3">
    <source>
        <dbReference type="ARBA" id="ARBA00022490"/>
    </source>
</evidence>
<dbReference type="CDD" id="cd15491">
    <property type="entry name" value="selB_III"/>
    <property type="match status" value="1"/>
</dbReference>
<evidence type="ECO:0000256" key="2">
    <source>
        <dbReference type="ARBA" id="ARBA00015953"/>
    </source>
</evidence>
<dbReference type="InterPro" id="IPR036388">
    <property type="entry name" value="WH-like_DNA-bd_sf"/>
</dbReference>
<dbReference type="GO" id="GO:0003723">
    <property type="term" value="F:RNA binding"/>
    <property type="evidence" value="ECO:0007669"/>
    <property type="project" value="InterPro"/>
</dbReference>
<dbReference type="Pfam" id="PF09106">
    <property type="entry name" value="WHD_2nd_SelB"/>
    <property type="match status" value="1"/>
</dbReference>
<feature type="domain" description="Tr-type G" evidence="9">
    <location>
        <begin position="1"/>
        <end position="172"/>
    </location>
</feature>
<reference evidence="10 11" key="1">
    <citation type="submission" date="2017-11" db="EMBL/GenBank/DDBJ databases">
        <title>Understudied soil microbes with underappreciated capabilities: Untangling the Clostridium saccharolyticum group.</title>
        <authorList>
            <person name="Leschine S."/>
        </authorList>
    </citation>
    <scope>NUCLEOTIDE SEQUENCE [LARGE SCALE GENOMIC DNA]</scope>
    <source>
        <strain evidence="10 11">18A</strain>
    </source>
</reference>
<evidence type="ECO:0000313" key="11">
    <source>
        <dbReference type="Proteomes" id="UP000231092"/>
    </source>
</evidence>
<evidence type="ECO:0000313" key="10">
    <source>
        <dbReference type="EMBL" id="PJJ30399.1"/>
    </source>
</evidence>
<dbReference type="AlphaFoldDB" id="A0A2M8ZAD3"/>
<evidence type="ECO:0000256" key="1">
    <source>
        <dbReference type="ARBA" id="ARBA00004496"/>
    </source>
</evidence>
<dbReference type="InterPro" id="IPR027417">
    <property type="entry name" value="P-loop_NTPase"/>
</dbReference>
<dbReference type="InterPro" id="IPR004535">
    <property type="entry name" value="Transl_elong_SelB"/>
</dbReference>
<dbReference type="Gene3D" id="2.40.30.10">
    <property type="entry name" value="Translation factors"/>
    <property type="match status" value="1"/>
</dbReference>
<comment type="subcellular location">
    <subcellularLocation>
        <location evidence="1">Cytoplasm</location>
    </subcellularLocation>
</comment>
<dbReference type="Pfam" id="PF25461">
    <property type="entry name" value="Beta-barrel_SelB"/>
    <property type="match status" value="1"/>
</dbReference>
<dbReference type="GO" id="GO:0001514">
    <property type="term" value="P:selenocysteine incorporation"/>
    <property type="evidence" value="ECO:0007669"/>
    <property type="project" value="InterPro"/>
</dbReference>
<evidence type="ECO:0000259" key="9">
    <source>
        <dbReference type="PROSITE" id="PS51722"/>
    </source>
</evidence>
<dbReference type="InterPro" id="IPR000795">
    <property type="entry name" value="T_Tr_GTP-bd_dom"/>
</dbReference>
<dbReference type="InterPro" id="IPR009000">
    <property type="entry name" value="Transl_B-barrel_sf"/>
</dbReference>
<dbReference type="GO" id="GO:0003924">
    <property type="term" value="F:GTPase activity"/>
    <property type="evidence" value="ECO:0007669"/>
    <property type="project" value="InterPro"/>
</dbReference>
<dbReference type="RefSeq" id="WP_100306656.1">
    <property type="nucleotide sequence ID" value="NZ_PGET01000001.1"/>
</dbReference>
<evidence type="ECO:0000256" key="4">
    <source>
        <dbReference type="ARBA" id="ARBA00022741"/>
    </source>
</evidence>
<dbReference type="InterPro" id="IPR031157">
    <property type="entry name" value="G_TR_CS"/>
</dbReference>
<dbReference type="GO" id="GO:0005525">
    <property type="term" value="F:GTP binding"/>
    <property type="evidence" value="ECO:0007669"/>
    <property type="project" value="UniProtKB-KW"/>
</dbReference>
<evidence type="ECO:0000256" key="6">
    <source>
        <dbReference type="ARBA" id="ARBA00023134"/>
    </source>
</evidence>
<gene>
    <name evidence="10" type="ORF">H171_4003</name>
</gene>
<dbReference type="SUPFAM" id="SSF50465">
    <property type="entry name" value="EF-Tu/eEF-1alpha/eIF2-gamma C-terminal domain"/>
    <property type="match status" value="1"/>
</dbReference>
<name>A0A2M8ZAD3_9FIRM</name>
<dbReference type="CDD" id="cd04171">
    <property type="entry name" value="SelB"/>
    <property type="match status" value="1"/>
</dbReference>
<dbReference type="PRINTS" id="PR00315">
    <property type="entry name" value="ELONGATNFCT"/>
</dbReference>
<evidence type="ECO:0000256" key="8">
    <source>
        <dbReference type="ARBA" id="ARBA00031615"/>
    </source>
</evidence>
<keyword evidence="6" id="KW-0342">GTP-binding</keyword>
<dbReference type="InterPro" id="IPR005225">
    <property type="entry name" value="Small_GTP-bd"/>
</dbReference>